<dbReference type="InterPro" id="IPR012133">
    <property type="entry name" value="Alpha-hydoxy_acid_DH_FMN"/>
</dbReference>
<accession>A0A1H9PHD3</accession>
<dbReference type="PROSITE" id="PS00557">
    <property type="entry name" value="FMN_HYDROXY_ACID_DH_1"/>
    <property type="match status" value="1"/>
</dbReference>
<feature type="binding site" evidence="7">
    <location>
        <position position="39"/>
    </location>
    <ligand>
        <name>glyoxylate</name>
        <dbReference type="ChEBI" id="CHEBI:36655"/>
    </ligand>
</feature>
<dbReference type="GO" id="GO:0010181">
    <property type="term" value="F:FMN binding"/>
    <property type="evidence" value="ECO:0007669"/>
    <property type="project" value="InterPro"/>
</dbReference>
<evidence type="ECO:0000256" key="7">
    <source>
        <dbReference type="PIRSR" id="PIRSR000138-2"/>
    </source>
</evidence>
<comment type="cofactor">
    <cofactor evidence="1">
        <name>FMN</name>
        <dbReference type="ChEBI" id="CHEBI:58210"/>
    </cofactor>
</comment>
<protein>
    <submittedName>
        <fullName evidence="9">L-lactate oxidase</fullName>
    </submittedName>
</protein>
<evidence type="ECO:0000313" key="9">
    <source>
        <dbReference type="EMBL" id="SER47631.1"/>
    </source>
</evidence>
<feature type="binding site" evidence="7">
    <location>
        <position position="262"/>
    </location>
    <ligand>
        <name>FMN</name>
        <dbReference type="ChEBI" id="CHEBI:58210"/>
    </ligand>
</feature>
<evidence type="ECO:0000256" key="1">
    <source>
        <dbReference type="ARBA" id="ARBA00001917"/>
    </source>
</evidence>
<dbReference type="InterPro" id="IPR037396">
    <property type="entry name" value="FMN_HAD"/>
</dbReference>
<evidence type="ECO:0000256" key="3">
    <source>
        <dbReference type="ARBA" id="ARBA00022643"/>
    </source>
</evidence>
<proteinExistence type="inferred from homology"/>
<feature type="binding site" evidence="7">
    <location>
        <position position="264"/>
    </location>
    <ligand>
        <name>glyoxylate</name>
        <dbReference type="ChEBI" id="CHEBI:36655"/>
    </ligand>
</feature>
<feature type="active site" description="Proton acceptor" evidence="6">
    <location>
        <position position="264"/>
    </location>
</feature>
<dbReference type="PROSITE" id="PS51349">
    <property type="entry name" value="FMN_HYDROXY_ACID_DH_2"/>
    <property type="match status" value="1"/>
</dbReference>
<dbReference type="OrthoDB" id="9770452at2"/>
<evidence type="ECO:0000256" key="6">
    <source>
        <dbReference type="PIRSR" id="PIRSR000138-1"/>
    </source>
</evidence>
<gene>
    <name evidence="9" type="ORF">SAMN05443377_10144</name>
</gene>
<feature type="binding site" evidence="7">
    <location>
        <begin position="318"/>
        <end position="319"/>
    </location>
    <ligand>
        <name>FMN</name>
        <dbReference type="ChEBI" id="CHEBI:58210"/>
    </ligand>
</feature>
<comment type="similarity">
    <text evidence="5">Belongs to the FMN-dependent alpha-hydroxy acid dehydrogenase family.</text>
</comment>
<evidence type="ECO:0000313" key="10">
    <source>
        <dbReference type="Proteomes" id="UP000198815"/>
    </source>
</evidence>
<feature type="binding site" evidence="7">
    <location>
        <position position="145"/>
    </location>
    <ligand>
        <name>glyoxylate</name>
        <dbReference type="ChEBI" id="CHEBI:36655"/>
    </ligand>
</feature>
<dbReference type="CDD" id="cd04737">
    <property type="entry name" value="LOX_like_FMN"/>
    <property type="match status" value="1"/>
</dbReference>
<organism evidence="9 10">
    <name type="scientific">Propionibacterium cyclohexanicum</name>
    <dbReference type="NCBI Taxonomy" id="64702"/>
    <lineage>
        <taxon>Bacteria</taxon>
        <taxon>Bacillati</taxon>
        <taxon>Actinomycetota</taxon>
        <taxon>Actinomycetes</taxon>
        <taxon>Propionibacteriales</taxon>
        <taxon>Propionibacteriaceae</taxon>
        <taxon>Propionibacterium</taxon>
    </lineage>
</organism>
<feature type="binding site" evidence="7">
    <location>
        <position position="180"/>
    </location>
    <ligand>
        <name>glyoxylate</name>
        <dbReference type="ChEBI" id="CHEBI:36655"/>
    </ligand>
</feature>
<feature type="binding site" evidence="7">
    <location>
        <position position="121"/>
    </location>
    <ligand>
        <name>FMN</name>
        <dbReference type="ChEBI" id="CHEBI:58210"/>
    </ligand>
</feature>
<feature type="binding site" evidence="7">
    <location>
        <position position="240"/>
    </location>
    <ligand>
        <name>FMN</name>
        <dbReference type="ChEBI" id="CHEBI:58210"/>
    </ligand>
</feature>
<evidence type="ECO:0000259" key="8">
    <source>
        <dbReference type="PROSITE" id="PS51349"/>
    </source>
</evidence>
<feature type="binding site" evidence="7">
    <location>
        <position position="171"/>
    </location>
    <ligand>
        <name>FMN</name>
        <dbReference type="ChEBI" id="CHEBI:58210"/>
    </ligand>
</feature>
<dbReference type="EMBL" id="FOGZ01000001">
    <property type="protein sequence ID" value="SER47631.1"/>
    <property type="molecule type" value="Genomic_DNA"/>
</dbReference>
<feature type="binding site" evidence="7">
    <location>
        <position position="143"/>
    </location>
    <ligand>
        <name>FMN</name>
        <dbReference type="ChEBI" id="CHEBI:58210"/>
    </ligand>
</feature>
<feature type="binding site" evidence="7">
    <location>
        <position position="267"/>
    </location>
    <ligand>
        <name>glyoxylate</name>
        <dbReference type="ChEBI" id="CHEBI:36655"/>
    </ligand>
</feature>
<dbReference type="STRING" id="64702.SAMN05443377_10144"/>
<dbReference type="PANTHER" id="PTHR10578">
    <property type="entry name" value="S -2-HYDROXY-ACID OXIDASE-RELATED"/>
    <property type="match status" value="1"/>
</dbReference>
<dbReference type="InterPro" id="IPR013785">
    <property type="entry name" value="Aldolase_TIM"/>
</dbReference>
<feature type="binding site" evidence="7">
    <location>
        <begin position="295"/>
        <end position="299"/>
    </location>
    <ligand>
        <name>FMN</name>
        <dbReference type="ChEBI" id="CHEBI:58210"/>
    </ligand>
</feature>
<dbReference type="InterPro" id="IPR008259">
    <property type="entry name" value="FMN_hydac_DH_AS"/>
</dbReference>
<keyword evidence="10" id="KW-1185">Reference proteome</keyword>
<dbReference type="PIRSF" id="PIRSF000138">
    <property type="entry name" value="Al-hdrx_acd_dh"/>
    <property type="match status" value="1"/>
</dbReference>
<dbReference type="InterPro" id="IPR000262">
    <property type="entry name" value="FMN-dep_DH"/>
</dbReference>
<dbReference type="AlphaFoldDB" id="A0A1H9PHD3"/>
<reference evidence="9 10" key="1">
    <citation type="submission" date="2016-10" db="EMBL/GenBank/DDBJ databases">
        <authorList>
            <person name="de Groot N.N."/>
        </authorList>
    </citation>
    <scope>NUCLEOTIDE SEQUENCE [LARGE SCALE GENOMIC DNA]</scope>
    <source>
        <strain evidence="9 10">DSM 16859</strain>
    </source>
</reference>
<keyword evidence="3 7" id="KW-0288">FMN</keyword>
<dbReference type="Gene3D" id="3.20.20.70">
    <property type="entry name" value="Aldolase class I"/>
    <property type="match status" value="1"/>
</dbReference>
<feature type="binding site" evidence="7">
    <location>
        <begin position="92"/>
        <end position="94"/>
    </location>
    <ligand>
        <name>FMN</name>
        <dbReference type="ChEBI" id="CHEBI:58210"/>
    </ligand>
</feature>
<dbReference type="RefSeq" id="WP_091966471.1">
    <property type="nucleotide sequence ID" value="NZ_FOGZ01000001.1"/>
</dbReference>
<sequence length="367" mass="38984">MTVTNGYEQSDREQAIKIINLDELEDQARQIIPQGGFGYISEGSEDEWTKARNRAAFNTVQIAPRVLHSVEAPSTSTSVFGVSIKTPVIMAPTAAQGLAHTRGEAATAEGVAAAGTIMSQSTYGTTSIAETAEASKGAPWFFQLYMSNDWEFNEALLDEAKSHGAAAVVLTVDSMQGGYREPDIRNEFQFPLPMANLAAFSETSGKGKGIFEIYAAAKQKITGADVRRVAEYVGLPVIVKGIQDPCDAALALGSGASGIWVSNHGGRQLNGGPGSFDVLPSIARAVNGRVPVIFDSGVRRGSQVFKALASGADLVAIGRPAIYALALGGAQGVRTVFEYLTHEFRIVMQLAGTQTVDDVKRAKLLHY</sequence>
<dbReference type="PANTHER" id="PTHR10578:SF107">
    <property type="entry name" value="2-HYDROXYACID OXIDASE 1"/>
    <property type="match status" value="1"/>
</dbReference>
<evidence type="ECO:0000256" key="5">
    <source>
        <dbReference type="ARBA" id="ARBA00024042"/>
    </source>
</evidence>
<name>A0A1H9PHD3_9ACTN</name>
<dbReference type="Proteomes" id="UP000198815">
    <property type="component" value="Unassembled WGS sequence"/>
</dbReference>
<dbReference type="GO" id="GO:0016491">
    <property type="term" value="F:oxidoreductase activity"/>
    <property type="evidence" value="ECO:0007669"/>
    <property type="project" value="UniProtKB-KW"/>
</dbReference>
<dbReference type="SUPFAM" id="SSF51395">
    <property type="entry name" value="FMN-linked oxidoreductases"/>
    <property type="match status" value="1"/>
</dbReference>
<dbReference type="Pfam" id="PF01070">
    <property type="entry name" value="FMN_dh"/>
    <property type="match status" value="1"/>
</dbReference>
<evidence type="ECO:0000256" key="2">
    <source>
        <dbReference type="ARBA" id="ARBA00022630"/>
    </source>
</evidence>
<evidence type="ECO:0000256" key="4">
    <source>
        <dbReference type="ARBA" id="ARBA00023002"/>
    </source>
</evidence>
<keyword evidence="4" id="KW-0560">Oxidoreductase</keyword>
<keyword evidence="2 7" id="KW-0285">Flavoprotein</keyword>
<feature type="domain" description="FMN hydroxy acid dehydrogenase" evidence="8">
    <location>
        <begin position="13"/>
        <end position="367"/>
    </location>
</feature>